<sequence length="546" mass="58592">MEERAGRFDYDWLVVGSGFGGSVSALRLAEKGYRVGVLECGRRFRDDEIPRSTWDLRRYFWMPRLGMRGMMRITTFKDVAVVSGSGVGGGSLGYANTLYVPPRAFFVDPQWGALNDWESALAPHYAEAQRMLGVVVHGDDDPADDLLRQLGEELGVGETYRKTPVGVYFGRPGVTVPDPYFGGDGPARTGCTHCGRCMVGCPVGAKNTLVKNYLWFAERRGAQITPDRTVIDVRPLGAADGSDGYAITHVPSGSWLEQDKVTVTARGVVVAAGALGTNRLLQRCRMKGSLPKLSRRLGELVRTNSEAILAVTVPKDYADDLTQRIAITGSIYPDPNTHIETVTYGKAGGAMSFMYTLLVGDGTRVTRPLKLLGAALRNPGRFVKLLWPGGWSRRTIIVLVMQTLDNAIALRPRRALIGGGVRLQTEQDSARPNPTFIPIANQTAEWLAEKTGGVAQSSIMEAVNIPSTAHILGGAAIGATPQDGVVDARQRVYGYENLLVCDGAAVPANVGVNPSLTITAMAEHAMSHIPPASATPAPPEPVAAPA</sequence>
<dbReference type="PANTHER" id="PTHR47470">
    <property type="entry name" value="CHOLESTEROL OXIDASE"/>
    <property type="match status" value="1"/>
</dbReference>
<name>D3F5U1_CONWI</name>
<dbReference type="HOGENOM" id="CLU_002483_2_0_11"/>
<evidence type="ECO:0000256" key="14">
    <source>
        <dbReference type="ARBA" id="ARBA00038856"/>
    </source>
</evidence>
<dbReference type="OrthoDB" id="517968at2"/>
<comment type="similarity">
    <text evidence="2">Belongs to the GMC oxidoreductase family.</text>
</comment>
<dbReference type="EC" id="5.3.3.1" evidence="14"/>
<dbReference type="PROSITE" id="PS51379">
    <property type="entry name" value="4FE4S_FER_2"/>
    <property type="match status" value="1"/>
</dbReference>
<gene>
    <name evidence="20" type="ordered locus">Cwoe_4226</name>
</gene>
<dbReference type="Proteomes" id="UP000008229">
    <property type="component" value="Chromosome"/>
</dbReference>
<dbReference type="InterPro" id="IPR036188">
    <property type="entry name" value="FAD/NAD-bd_sf"/>
</dbReference>
<keyword evidence="5" id="KW-0479">Metal-binding</keyword>
<comment type="pathway">
    <text evidence="15">Steroid metabolism; cholesterol degradation.</text>
</comment>
<keyword evidence="4" id="KW-0285">Flavoprotein</keyword>
<evidence type="ECO:0000256" key="1">
    <source>
        <dbReference type="ARBA" id="ARBA00001974"/>
    </source>
</evidence>
<dbReference type="PANTHER" id="PTHR47470:SF1">
    <property type="entry name" value="FAD-DEPENDENT OXIDOREDUCTASE 2 FAD BINDING DOMAIN-CONTAINING PROTEIN"/>
    <property type="match status" value="1"/>
</dbReference>
<dbReference type="InterPro" id="IPR017900">
    <property type="entry name" value="4Fe4S_Fe_S_CS"/>
</dbReference>
<keyword evidence="13" id="KW-0413">Isomerase</keyword>
<keyword evidence="9" id="KW-0411">Iron-sulfur</keyword>
<dbReference type="EMBL" id="CP001854">
    <property type="protein sequence ID" value="ADB52640.1"/>
    <property type="molecule type" value="Genomic_DNA"/>
</dbReference>
<dbReference type="InterPro" id="IPR052542">
    <property type="entry name" value="Cholesterol_Oxidase"/>
</dbReference>
<evidence type="ECO:0000256" key="17">
    <source>
        <dbReference type="ARBA" id="ARBA00049744"/>
    </source>
</evidence>
<evidence type="ECO:0000313" key="21">
    <source>
        <dbReference type="Proteomes" id="UP000008229"/>
    </source>
</evidence>
<evidence type="ECO:0000256" key="12">
    <source>
        <dbReference type="ARBA" id="ARBA00023221"/>
    </source>
</evidence>
<evidence type="ECO:0000256" key="6">
    <source>
        <dbReference type="ARBA" id="ARBA00022827"/>
    </source>
</evidence>
<dbReference type="GO" id="GO:0008203">
    <property type="term" value="P:cholesterol metabolic process"/>
    <property type="evidence" value="ECO:0007669"/>
    <property type="project" value="UniProtKB-KW"/>
</dbReference>
<dbReference type="EC" id="1.1.3.6" evidence="16"/>
<evidence type="ECO:0000256" key="9">
    <source>
        <dbReference type="ARBA" id="ARBA00023014"/>
    </source>
</evidence>
<dbReference type="KEGG" id="cwo:Cwoe_4226"/>
<reference evidence="20 21" key="1">
    <citation type="journal article" date="2010" name="Stand. Genomic Sci.">
        <title>Complete genome sequence of Conexibacter woesei type strain (ID131577).</title>
        <authorList>
            <person name="Pukall R."/>
            <person name="Lapidus A."/>
            <person name="Glavina Del Rio T."/>
            <person name="Copeland A."/>
            <person name="Tice H."/>
            <person name="Cheng J.-F."/>
            <person name="Lucas S."/>
            <person name="Chen F."/>
            <person name="Nolan M."/>
            <person name="Bruce D."/>
            <person name="Goodwin L."/>
            <person name="Pitluck S."/>
            <person name="Mavromatis K."/>
            <person name="Ivanova N."/>
            <person name="Ovchinnikova G."/>
            <person name="Pati A."/>
            <person name="Chen A."/>
            <person name="Palaniappan K."/>
            <person name="Land M."/>
            <person name="Hauser L."/>
            <person name="Chang Y.-J."/>
            <person name="Jeffries C.D."/>
            <person name="Chain P."/>
            <person name="Meincke L."/>
            <person name="Sims D."/>
            <person name="Brettin T."/>
            <person name="Detter J.C."/>
            <person name="Rohde M."/>
            <person name="Goeker M."/>
            <person name="Bristow J."/>
            <person name="Eisen J.A."/>
            <person name="Markowitz V."/>
            <person name="Kyrpides N.C."/>
            <person name="Klenk H.-P."/>
            <person name="Hugenholtz P."/>
        </authorList>
    </citation>
    <scope>NUCLEOTIDE SEQUENCE [LARGE SCALE GENOMIC DNA]</scope>
    <source>
        <strain evidence="21">DSM 14684 / CIP 108061 / JCM 11494 / NBRC 100937 / ID131577</strain>
    </source>
</reference>
<evidence type="ECO:0000256" key="7">
    <source>
        <dbReference type="ARBA" id="ARBA00023002"/>
    </source>
</evidence>
<evidence type="ECO:0000256" key="5">
    <source>
        <dbReference type="ARBA" id="ARBA00022723"/>
    </source>
</evidence>
<dbReference type="SUPFAM" id="SSF51905">
    <property type="entry name" value="FAD/NAD(P)-binding domain"/>
    <property type="match status" value="1"/>
</dbReference>
<evidence type="ECO:0000256" key="11">
    <source>
        <dbReference type="ARBA" id="ARBA00023166"/>
    </source>
</evidence>
<dbReference type="GO" id="GO:0051536">
    <property type="term" value="F:iron-sulfur cluster binding"/>
    <property type="evidence" value="ECO:0007669"/>
    <property type="project" value="UniProtKB-KW"/>
</dbReference>
<evidence type="ECO:0000256" key="3">
    <source>
        <dbReference type="ARBA" id="ARBA00022548"/>
    </source>
</evidence>
<dbReference type="GO" id="GO:0016995">
    <property type="term" value="F:cholesterol oxidase activity"/>
    <property type="evidence" value="ECO:0007669"/>
    <property type="project" value="UniProtKB-EC"/>
</dbReference>
<keyword evidence="3" id="KW-0153">Cholesterol metabolism</keyword>
<keyword evidence="6" id="KW-0274">FAD</keyword>
<organism evidence="20 21">
    <name type="scientific">Conexibacter woesei (strain DSM 14684 / CCUG 47730 / CIP 108061 / JCM 11494 / NBRC 100937 / ID131577)</name>
    <dbReference type="NCBI Taxonomy" id="469383"/>
    <lineage>
        <taxon>Bacteria</taxon>
        <taxon>Bacillati</taxon>
        <taxon>Actinomycetota</taxon>
        <taxon>Thermoleophilia</taxon>
        <taxon>Solirubrobacterales</taxon>
        <taxon>Conexibacteraceae</taxon>
        <taxon>Conexibacter</taxon>
    </lineage>
</organism>
<keyword evidence="11" id="KW-1207">Sterol metabolism</keyword>
<evidence type="ECO:0000256" key="13">
    <source>
        <dbReference type="ARBA" id="ARBA00023235"/>
    </source>
</evidence>
<evidence type="ECO:0000256" key="4">
    <source>
        <dbReference type="ARBA" id="ARBA00022630"/>
    </source>
</evidence>
<evidence type="ECO:0000256" key="10">
    <source>
        <dbReference type="ARBA" id="ARBA00023098"/>
    </source>
</evidence>
<dbReference type="STRING" id="469383.Cwoe_4226"/>
<dbReference type="eggNOG" id="COG2303">
    <property type="taxonomic scope" value="Bacteria"/>
</dbReference>
<accession>D3F5U1</accession>
<dbReference type="RefSeq" id="WP_012935691.1">
    <property type="nucleotide sequence ID" value="NC_013739.1"/>
</dbReference>
<proteinExistence type="inferred from homology"/>
<dbReference type="Pfam" id="PF05199">
    <property type="entry name" value="GMC_oxred_C"/>
    <property type="match status" value="1"/>
</dbReference>
<reference evidence="21" key="2">
    <citation type="submission" date="2010-01" db="EMBL/GenBank/DDBJ databases">
        <title>The complete genome of Conexibacter woesei DSM 14684.</title>
        <authorList>
            <consortium name="US DOE Joint Genome Institute (JGI-PGF)"/>
            <person name="Lucas S."/>
            <person name="Copeland A."/>
            <person name="Lapidus A."/>
            <person name="Glavina del Rio T."/>
            <person name="Dalin E."/>
            <person name="Tice H."/>
            <person name="Bruce D."/>
            <person name="Goodwin L."/>
            <person name="Pitluck S."/>
            <person name="Kyrpides N."/>
            <person name="Mavromatis K."/>
            <person name="Ivanova N."/>
            <person name="Mikhailova N."/>
            <person name="Chertkov O."/>
            <person name="Brettin T."/>
            <person name="Detter J.C."/>
            <person name="Han C."/>
            <person name="Larimer F."/>
            <person name="Land M."/>
            <person name="Hauser L."/>
            <person name="Markowitz V."/>
            <person name="Cheng J.-F."/>
            <person name="Hugenholtz P."/>
            <person name="Woyke T."/>
            <person name="Wu D."/>
            <person name="Pukall R."/>
            <person name="Steenblock K."/>
            <person name="Schneider S."/>
            <person name="Klenk H.-P."/>
            <person name="Eisen J.A."/>
        </authorList>
    </citation>
    <scope>NUCLEOTIDE SEQUENCE [LARGE SCALE GENOMIC DNA]</scope>
    <source>
        <strain evidence="21">DSM 14684 / CIP 108061 / JCM 11494 / NBRC 100937 / ID131577</strain>
    </source>
</reference>
<keyword evidence="7" id="KW-0560">Oxidoreductase</keyword>
<evidence type="ECO:0000259" key="19">
    <source>
        <dbReference type="PROSITE" id="PS51379"/>
    </source>
</evidence>
<keyword evidence="10" id="KW-0443">Lipid metabolism</keyword>
<dbReference type="InterPro" id="IPR000172">
    <property type="entry name" value="GMC_OxRdtase_N"/>
</dbReference>
<dbReference type="GO" id="GO:0004769">
    <property type="term" value="F:steroid Delta-isomerase activity"/>
    <property type="evidence" value="ECO:0007669"/>
    <property type="project" value="UniProtKB-EC"/>
</dbReference>
<evidence type="ECO:0000313" key="20">
    <source>
        <dbReference type="EMBL" id="ADB52640.1"/>
    </source>
</evidence>
<dbReference type="InterPro" id="IPR007867">
    <property type="entry name" value="GMC_OxRtase_C"/>
</dbReference>
<evidence type="ECO:0000256" key="15">
    <source>
        <dbReference type="ARBA" id="ARBA00049645"/>
    </source>
</evidence>
<keyword evidence="8" id="KW-0408">Iron</keyword>
<dbReference type="Pfam" id="PF00732">
    <property type="entry name" value="GMC_oxred_N"/>
    <property type="match status" value="1"/>
</dbReference>
<dbReference type="AlphaFoldDB" id="D3F5U1"/>
<dbReference type="Gene3D" id="3.50.50.60">
    <property type="entry name" value="FAD/NAD(P)-binding domain"/>
    <property type="match status" value="3"/>
</dbReference>
<evidence type="ECO:0000256" key="18">
    <source>
        <dbReference type="ARBA" id="ARBA00049778"/>
    </source>
</evidence>
<feature type="domain" description="4Fe-4S ferredoxin-type" evidence="19">
    <location>
        <begin position="177"/>
        <end position="212"/>
    </location>
</feature>
<dbReference type="PROSITE" id="PS00198">
    <property type="entry name" value="4FE4S_FER_1"/>
    <property type="match status" value="1"/>
</dbReference>
<evidence type="ECO:0000256" key="16">
    <source>
        <dbReference type="ARBA" id="ARBA00049723"/>
    </source>
</evidence>
<protein>
    <recommendedName>
        <fullName evidence="17">Cholesterol oxidase</fullName>
        <ecNumber evidence="16">1.1.3.6</ecNumber>
        <ecNumber evidence="14">5.3.3.1</ecNumber>
    </recommendedName>
    <alternativeName>
        <fullName evidence="18">Cholesterol isomerase</fullName>
    </alternativeName>
</protein>
<comment type="cofactor">
    <cofactor evidence="1">
        <name>FAD</name>
        <dbReference type="ChEBI" id="CHEBI:57692"/>
    </cofactor>
</comment>
<evidence type="ECO:0000256" key="8">
    <source>
        <dbReference type="ARBA" id="ARBA00023004"/>
    </source>
</evidence>
<keyword evidence="12" id="KW-0753">Steroid metabolism</keyword>
<dbReference type="GO" id="GO:0050660">
    <property type="term" value="F:flavin adenine dinucleotide binding"/>
    <property type="evidence" value="ECO:0007669"/>
    <property type="project" value="InterPro"/>
</dbReference>
<evidence type="ECO:0000256" key="2">
    <source>
        <dbReference type="ARBA" id="ARBA00010790"/>
    </source>
</evidence>
<keyword evidence="21" id="KW-1185">Reference proteome</keyword>
<dbReference type="InterPro" id="IPR017896">
    <property type="entry name" value="4Fe4S_Fe-S-bd"/>
</dbReference>
<dbReference type="GO" id="GO:0046872">
    <property type="term" value="F:metal ion binding"/>
    <property type="evidence" value="ECO:0007669"/>
    <property type="project" value="UniProtKB-KW"/>
</dbReference>